<protein>
    <recommendedName>
        <fullName evidence="1">Teneurin NHL domain-containing protein</fullName>
    </recommendedName>
</protein>
<feature type="non-terminal residue" evidence="2">
    <location>
        <position position="1"/>
    </location>
</feature>
<accession>A0A938BJQ5</accession>
<evidence type="ECO:0000313" key="3">
    <source>
        <dbReference type="Proteomes" id="UP000703893"/>
    </source>
</evidence>
<dbReference type="PANTHER" id="PTHR46388:SF2">
    <property type="entry name" value="NHL REPEAT-CONTAINING PROTEIN 2"/>
    <property type="match status" value="1"/>
</dbReference>
<reference evidence="2 3" key="1">
    <citation type="submission" date="2019-03" db="EMBL/GenBank/DDBJ databases">
        <title>Lake Tanganyika Metagenome-Assembled Genomes (MAGs).</title>
        <authorList>
            <person name="Tran P."/>
        </authorList>
    </citation>
    <scope>NUCLEOTIDE SEQUENCE [LARGE SCALE GENOMIC DNA]</scope>
    <source>
        <strain evidence="2">K_DeepCast_65m_m2_236</strain>
    </source>
</reference>
<sequence length="378" mass="38732">KKGWEGLLGQRLTVIETVAGSKSGYGGDDGPAREAKLLAPNGLARGTDGTIYVADSANGRIRAISPAGKIRTVAGGGTAAASSSLTASADLLGDGGPATGAVLQEPRGVLPITFGFLSGIAITEFAGMRLRVVLPDGTLKTLIQGKFSQGTEDGPIATLKTRVSIHFPSALLKAPDGAIVLVDTGNNVLRRITIPNPLDPESAVIERLAGNYQRRNNLVQVADGTRATQAPLANPVGACFASDGTLFITELSGHHVVKVSPDGKLYNVAGSGGDVLNGDGGQALQAGMPYPSAVACDDARGRILVGNWQAPRIRAVDLKTGVISTIAGGGEQTEDGLAESSSLTDIGGMVLEPDGNLLFTDSQSGRVRRLWLADPPGN</sequence>
<dbReference type="InterPro" id="IPR011042">
    <property type="entry name" value="6-blade_b-propeller_TolB-like"/>
</dbReference>
<name>A0A938BJQ5_9BACT</name>
<comment type="caution">
    <text evidence="2">The sequence shown here is derived from an EMBL/GenBank/DDBJ whole genome shotgun (WGS) entry which is preliminary data.</text>
</comment>
<feature type="domain" description="Teneurin NHL" evidence="1">
    <location>
        <begin position="24"/>
        <end position="65"/>
    </location>
</feature>
<dbReference type="InterPro" id="IPR056822">
    <property type="entry name" value="TEN_NHL"/>
</dbReference>
<dbReference type="EMBL" id="VGJX01000630">
    <property type="protein sequence ID" value="MBM3275567.1"/>
    <property type="molecule type" value="Genomic_DNA"/>
</dbReference>
<dbReference type="PANTHER" id="PTHR46388">
    <property type="entry name" value="NHL REPEAT-CONTAINING PROTEIN 2"/>
    <property type="match status" value="1"/>
</dbReference>
<evidence type="ECO:0000259" key="1">
    <source>
        <dbReference type="Pfam" id="PF25021"/>
    </source>
</evidence>
<dbReference type="Proteomes" id="UP000703893">
    <property type="component" value="Unassembled WGS sequence"/>
</dbReference>
<dbReference type="Pfam" id="PF25021">
    <property type="entry name" value="TEN_NHL"/>
    <property type="match status" value="1"/>
</dbReference>
<dbReference type="SUPFAM" id="SSF101898">
    <property type="entry name" value="NHL repeat"/>
    <property type="match status" value="1"/>
</dbReference>
<dbReference type="Gene3D" id="2.120.10.30">
    <property type="entry name" value="TolB, C-terminal domain"/>
    <property type="match status" value="2"/>
</dbReference>
<dbReference type="AlphaFoldDB" id="A0A938BJQ5"/>
<gene>
    <name evidence="2" type="ORF">FJZ00_10455</name>
</gene>
<organism evidence="2 3">
    <name type="scientific">Candidatus Tanganyikabacteria bacterium</name>
    <dbReference type="NCBI Taxonomy" id="2961651"/>
    <lineage>
        <taxon>Bacteria</taxon>
        <taxon>Bacillati</taxon>
        <taxon>Candidatus Sericytochromatia</taxon>
        <taxon>Candidatus Tanganyikabacteria</taxon>
    </lineage>
</organism>
<proteinExistence type="predicted"/>
<evidence type="ECO:0000313" key="2">
    <source>
        <dbReference type="EMBL" id="MBM3275567.1"/>
    </source>
</evidence>